<accession>X1VC55</accession>
<comment type="caution">
    <text evidence="1">The sequence shown here is derived from an EMBL/GenBank/DDBJ whole genome shotgun (WGS) entry which is preliminary data.</text>
</comment>
<organism evidence="1">
    <name type="scientific">marine sediment metagenome</name>
    <dbReference type="NCBI Taxonomy" id="412755"/>
    <lineage>
        <taxon>unclassified sequences</taxon>
        <taxon>metagenomes</taxon>
        <taxon>ecological metagenomes</taxon>
    </lineage>
</organism>
<dbReference type="Gene3D" id="2.40.160.60">
    <property type="entry name" value="Outer membrane protein transport protein (OMPP1/FadL/TodX)"/>
    <property type="match status" value="1"/>
</dbReference>
<dbReference type="NCBIfam" id="NF033709">
    <property type="entry name" value="PorV_fam"/>
    <property type="match status" value="1"/>
</dbReference>
<name>X1VC55_9ZZZZ</name>
<sequence>KISYIDVTQADPLPLNLVLGSAYVPIDNEFNKLTFVFDIYKPLVRKHGSPVEALYKAWYDDDDEFKQIDLKFGTEYIYNKFLALRIGYTYDDDGDLKSPTFGVGIIYENITFDIAYYGVRDNPNQDSTRFSAGYSF</sequence>
<evidence type="ECO:0008006" key="2">
    <source>
        <dbReference type="Google" id="ProtNLM"/>
    </source>
</evidence>
<proteinExistence type="predicted"/>
<protein>
    <recommendedName>
        <fullName evidence="2">PorV/PorQ family protein</fullName>
    </recommendedName>
</protein>
<feature type="non-terminal residue" evidence="1">
    <location>
        <position position="1"/>
    </location>
</feature>
<gene>
    <name evidence="1" type="ORF">S12H4_48005</name>
</gene>
<reference evidence="1" key="1">
    <citation type="journal article" date="2014" name="Front. Microbiol.">
        <title>High frequency of phylogenetically diverse reductive dehalogenase-homologous genes in deep subseafloor sedimentary metagenomes.</title>
        <authorList>
            <person name="Kawai M."/>
            <person name="Futagami T."/>
            <person name="Toyoda A."/>
            <person name="Takaki Y."/>
            <person name="Nishi S."/>
            <person name="Hori S."/>
            <person name="Arai W."/>
            <person name="Tsubouchi T."/>
            <person name="Morono Y."/>
            <person name="Uchiyama I."/>
            <person name="Ito T."/>
            <person name="Fujiyama A."/>
            <person name="Inagaki F."/>
            <person name="Takami H."/>
        </authorList>
    </citation>
    <scope>NUCLEOTIDE SEQUENCE</scope>
    <source>
        <strain evidence="1">Expedition CK06-06</strain>
    </source>
</reference>
<dbReference type="EMBL" id="BARW01029951">
    <property type="protein sequence ID" value="GAJ14767.1"/>
    <property type="molecule type" value="Genomic_DNA"/>
</dbReference>
<dbReference type="AlphaFoldDB" id="X1VC55"/>
<evidence type="ECO:0000313" key="1">
    <source>
        <dbReference type="EMBL" id="GAJ14767.1"/>
    </source>
</evidence>